<dbReference type="SUPFAM" id="SSF117018">
    <property type="entry name" value="ATP-dependent DNA ligase DNA-binding domain"/>
    <property type="match status" value="1"/>
</dbReference>
<dbReference type="SUPFAM" id="SSF56091">
    <property type="entry name" value="DNA ligase/mRNA capping enzyme, catalytic domain"/>
    <property type="match status" value="1"/>
</dbReference>
<evidence type="ECO:0000313" key="17">
    <source>
        <dbReference type="Proteomes" id="UP001515480"/>
    </source>
</evidence>
<dbReference type="NCBIfam" id="TIGR00574">
    <property type="entry name" value="dnl1"/>
    <property type="match status" value="1"/>
</dbReference>
<dbReference type="InterPro" id="IPR050191">
    <property type="entry name" value="ATP-dep_DNA_ligase"/>
</dbReference>
<protein>
    <recommendedName>
        <fullName evidence="12">DNA ligase</fullName>
        <ecNumber evidence="12">6.5.1.1</ecNumber>
    </recommendedName>
</protein>
<dbReference type="Gene3D" id="2.40.50.140">
    <property type="entry name" value="Nucleic acid-binding proteins"/>
    <property type="match status" value="1"/>
</dbReference>
<dbReference type="InterPro" id="IPR012340">
    <property type="entry name" value="NA-bd_OB-fold"/>
</dbReference>
<accession>A0AB34J2P4</accession>
<keyword evidence="4" id="KW-0235">DNA replication</keyword>
<dbReference type="GO" id="GO:0006273">
    <property type="term" value="P:lagging strand elongation"/>
    <property type="evidence" value="ECO:0007669"/>
    <property type="project" value="TreeGrafter"/>
</dbReference>
<dbReference type="PANTHER" id="PTHR45674:SF4">
    <property type="entry name" value="DNA LIGASE 1"/>
    <property type="match status" value="1"/>
</dbReference>
<keyword evidence="8 12" id="KW-0233">DNA recombination</keyword>
<dbReference type="PANTHER" id="PTHR45674">
    <property type="entry name" value="DNA LIGASE 1/3 FAMILY MEMBER"/>
    <property type="match status" value="1"/>
</dbReference>
<feature type="region of interest" description="Disordered" evidence="14">
    <location>
        <begin position="221"/>
        <end position="242"/>
    </location>
</feature>
<evidence type="ECO:0000256" key="5">
    <source>
        <dbReference type="ARBA" id="ARBA00022741"/>
    </source>
</evidence>
<evidence type="ECO:0000256" key="14">
    <source>
        <dbReference type="SAM" id="MobiDB-lite"/>
    </source>
</evidence>
<keyword evidence="10" id="KW-0131">Cell cycle</keyword>
<keyword evidence="9 12" id="KW-0234">DNA repair</keyword>
<dbReference type="GO" id="GO:0003677">
    <property type="term" value="F:DNA binding"/>
    <property type="evidence" value="ECO:0007669"/>
    <property type="project" value="InterPro"/>
</dbReference>
<gene>
    <name evidence="16" type="ORF">AB1Y20_006735</name>
</gene>
<dbReference type="CDD" id="cd07900">
    <property type="entry name" value="Adenylation_DNA_ligase_I_Euk"/>
    <property type="match status" value="1"/>
</dbReference>
<feature type="region of interest" description="Disordered" evidence="14">
    <location>
        <begin position="691"/>
        <end position="729"/>
    </location>
</feature>
<organism evidence="16 17">
    <name type="scientific">Prymnesium parvum</name>
    <name type="common">Toxic golden alga</name>
    <dbReference type="NCBI Taxonomy" id="97485"/>
    <lineage>
        <taxon>Eukaryota</taxon>
        <taxon>Haptista</taxon>
        <taxon>Haptophyta</taxon>
        <taxon>Prymnesiophyceae</taxon>
        <taxon>Prymnesiales</taxon>
        <taxon>Prymnesiaceae</taxon>
        <taxon>Prymnesium</taxon>
    </lineage>
</organism>
<evidence type="ECO:0000256" key="6">
    <source>
        <dbReference type="ARBA" id="ARBA00022763"/>
    </source>
</evidence>
<evidence type="ECO:0000256" key="9">
    <source>
        <dbReference type="ARBA" id="ARBA00023204"/>
    </source>
</evidence>
<reference evidence="16 17" key="1">
    <citation type="journal article" date="2024" name="Science">
        <title>Giant polyketide synthase enzymes in the biosynthesis of giant marine polyether toxins.</title>
        <authorList>
            <person name="Fallon T.R."/>
            <person name="Shende V.V."/>
            <person name="Wierzbicki I.H."/>
            <person name="Pendleton A.L."/>
            <person name="Watervoot N.F."/>
            <person name="Auber R.P."/>
            <person name="Gonzalez D.J."/>
            <person name="Wisecaver J.H."/>
            <person name="Moore B.S."/>
        </authorList>
    </citation>
    <scope>NUCLEOTIDE SEQUENCE [LARGE SCALE GENOMIC DNA]</scope>
    <source>
        <strain evidence="16 17">12B1</strain>
    </source>
</reference>
<sequence length="729" mass="78989">MVLSMITAVALRYSCARPLHWTTAARPLSARGMVSMAAPPPPVAYYHLAHTFRRIEEEPLRLKKEELMAELLCRAWEESPQSLRLCVSLTSLQMLPGEPPLKLGMGNSLLLSALAQASGAPHALLKRELTELGDLGDVAAKWLAVDAPPAAELPLSEVHAVLLQMKEQQGKGSNERKAAALAAVLRRASALEARYLLRSIRGKLRTGLGDRSLRASLAQAGMQCSPSPPEEMAEDEEANEKEKARARKRAEKARALRRRHAVKLVDDAFNVRPCYHQLIEALSSNGVWALEGEEAHASPGLAVRPMSAVSASSLEEVLKRFAEVGSFLVETKYDGERCQLHVLPRAAGRPPVVKLFSRSLDDMSVRFPDLTDEQLWHDAADTSMILDGEICAYDPVSQHVLPFQSLAARARKAPTAEQVDSLPVCFFIFDLLHLDGTSLLHTPLSERRALLREHVRPRAGRVEFAESTQVDSLPLLEAALARAVGEGSEGLMCKVLEGEASRYDAGKRSLSWLKLKKDYIAGLGDSVDLVPIGAYMGQGKRSGAFGAYLMASFDPTSGTFQPIAKLGSGFSDAELREWGAHFAASHGTLAGDVEPPASWRLDLPEGGLIPLYQPDKWLQPEVVWEVKAAALSLSPVFRAARGTIPAAPSDAERGLALRFPRFIRARPDKAARDATSSEQLAAMFALQPEGAMTAAQHTGSLPAENGVSEDDEDLVAGGSPSDEKRAIGP</sequence>
<dbReference type="EC" id="6.5.1.1" evidence="12"/>
<evidence type="ECO:0000256" key="8">
    <source>
        <dbReference type="ARBA" id="ARBA00023172"/>
    </source>
</evidence>
<dbReference type="InterPro" id="IPR036599">
    <property type="entry name" value="DNA_ligase_N_sf"/>
</dbReference>
<dbReference type="PROSITE" id="PS00697">
    <property type="entry name" value="DNA_LIGASE_A1"/>
    <property type="match status" value="1"/>
</dbReference>
<dbReference type="GO" id="GO:0003910">
    <property type="term" value="F:DNA ligase (ATP) activity"/>
    <property type="evidence" value="ECO:0007669"/>
    <property type="project" value="UniProtKB-EC"/>
</dbReference>
<evidence type="ECO:0000256" key="7">
    <source>
        <dbReference type="ARBA" id="ARBA00022840"/>
    </source>
</evidence>
<comment type="caution">
    <text evidence="16">The sequence shown here is derived from an EMBL/GenBank/DDBJ whole genome shotgun (WGS) entry which is preliminary data.</text>
</comment>
<dbReference type="EMBL" id="JBGBPQ010000015">
    <property type="protein sequence ID" value="KAL1510427.1"/>
    <property type="molecule type" value="Genomic_DNA"/>
</dbReference>
<evidence type="ECO:0000256" key="1">
    <source>
        <dbReference type="ARBA" id="ARBA00007572"/>
    </source>
</evidence>
<dbReference type="InterPro" id="IPR012309">
    <property type="entry name" value="DNA_ligase_ATP-dep_C"/>
</dbReference>
<keyword evidence="3" id="KW-0132">Cell division</keyword>
<evidence type="ECO:0000313" key="16">
    <source>
        <dbReference type="EMBL" id="KAL1510427.1"/>
    </source>
</evidence>
<dbReference type="AlphaFoldDB" id="A0AB34J2P4"/>
<dbReference type="InterPro" id="IPR012308">
    <property type="entry name" value="DNA_ligase_ATP-dep_N"/>
</dbReference>
<dbReference type="GO" id="GO:0006281">
    <property type="term" value="P:DNA repair"/>
    <property type="evidence" value="ECO:0007669"/>
    <property type="project" value="UniProtKB-KW"/>
</dbReference>
<dbReference type="Gene3D" id="1.10.3260.10">
    <property type="entry name" value="DNA ligase, ATP-dependent, N-terminal domain"/>
    <property type="match status" value="1"/>
</dbReference>
<dbReference type="Pfam" id="PF04679">
    <property type="entry name" value="DNA_ligase_A_C"/>
    <property type="match status" value="1"/>
</dbReference>
<keyword evidence="17" id="KW-1185">Reference proteome</keyword>
<evidence type="ECO:0000256" key="13">
    <source>
        <dbReference type="RuleBase" id="RU004196"/>
    </source>
</evidence>
<evidence type="ECO:0000256" key="11">
    <source>
        <dbReference type="ARBA" id="ARBA00034003"/>
    </source>
</evidence>
<dbReference type="GO" id="GO:0005524">
    <property type="term" value="F:ATP binding"/>
    <property type="evidence" value="ECO:0007669"/>
    <property type="project" value="UniProtKB-KW"/>
</dbReference>
<dbReference type="GO" id="GO:0006310">
    <property type="term" value="P:DNA recombination"/>
    <property type="evidence" value="ECO:0007669"/>
    <property type="project" value="UniProtKB-KW"/>
</dbReference>
<dbReference type="GO" id="GO:0051301">
    <property type="term" value="P:cell division"/>
    <property type="evidence" value="ECO:0007669"/>
    <property type="project" value="UniProtKB-KW"/>
</dbReference>
<dbReference type="Gene3D" id="3.30.470.30">
    <property type="entry name" value="DNA ligase/mRNA capping enzyme"/>
    <property type="match status" value="1"/>
</dbReference>
<dbReference type="Pfam" id="PF01068">
    <property type="entry name" value="DNA_ligase_A_M"/>
    <property type="match status" value="1"/>
</dbReference>
<dbReference type="CDD" id="cd07969">
    <property type="entry name" value="OBF_DNA_ligase_I"/>
    <property type="match status" value="1"/>
</dbReference>
<evidence type="ECO:0000256" key="12">
    <source>
        <dbReference type="RuleBase" id="RU000617"/>
    </source>
</evidence>
<feature type="domain" description="ATP-dependent DNA ligase family profile" evidence="15">
    <location>
        <begin position="417"/>
        <end position="554"/>
    </location>
</feature>
<keyword evidence="6 12" id="KW-0227">DNA damage</keyword>
<evidence type="ECO:0000259" key="15">
    <source>
        <dbReference type="PROSITE" id="PS50160"/>
    </source>
</evidence>
<evidence type="ECO:0000256" key="2">
    <source>
        <dbReference type="ARBA" id="ARBA00022598"/>
    </source>
</evidence>
<evidence type="ECO:0000256" key="3">
    <source>
        <dbReference type="ARBA" id="ARBA00022618"/>
    </source>
</evidence>
<comment type="catalytic activity">
    <reaction evidence="11 12">
        <text>ATP + (deoxyribonucleotide)n-3'-hydroxyl + 5'-phospho-(deoxyribonucleotide)m = (deoxyribonucleotide)n+m + AMP + diphosphate.</text>
        <dbReference type="EC" id="6.5.1.1"/>
    </reaction>
</comment>
<evidence type="ECO:0000256" key="10">
    <source>
        <dbReference type="ARBA" id="ARBA00023306"/>
    </source>
</evidence>
<evidence type="ECO:0000256" key="4">
    <source>
        <dbReference type="ARBA" id="ARBA00022705"/>
    </source>
</evidence>
<keyword evidence="5 12" id="KW-0547">Nucleotide-binding</keyword>
<keyword evidence="7 12" id="KW-0067">ATP-binding</keyword>
<name>A0AB34J2P4_PRYPA</name>
<dbReference type="SUPFAM" id="SSF50249">
    <property type="entry name" value="Nucleic acid-binding proteins"/>
    <property type="match status" value="1"/>
</dbReference>
<dbReference type="GO" id="GO:0071897">
    <property type="term" value="P:DNA biosynthetic process"/>
    <property type="evidence" value="ECO:0007669"/>
    <property type="project" value="InterPro"/>
</dbReference>
<dbReference type="PROSITE" id="PS50160">
    <property type="entry name" value="DNA_LIGASE_A3"/>
    <property type="match status" value="1"/>
</dbReference>
<keyword evidence="2 12" id="KW-0436">Ligase</keyword>
<dbReference type="Proteomes" id="UP001515480">
    <property type="component" value="Unassembled WGS sequence"/>
</dbReference>
<dbReference type="InterPro" id="IPR016059">
    <property type="entry name" value="DNA_ligase_ATP-dep_CS"/>
</dbReference>
<comment type="similarity">
    <text evidence="1 13">Belongs to the ATP-dependent DNA ligase family.</text>
</comment>
<dbReference type="InterPro" id="IPR012310">
    <property type="entry name" value="DNA_ligase_ATP-dep_cent"/>
</dbReference>
<proteinExistence type="inferred from homology"/>
<dbReference type="InterPro" id="IPR000977">
    <property type="entry name" value="DNA_ligase_ATP-dep"/>
</dbReference>
<dbReference type="Pfam" id="PF04675">
    <property type="entry name" value="DNA_ligase_A_N"/>
    <property type="match status" value="1"/>
</dbReference>